<dbReference type="AlphaFoldDB" id="A0A6J6GFB3"/>
<accession>A0A6J6GFB3</accession>
<feature type="transmembrane region" description="Helical" evidence="1">
    <location>
        <begin position="14"/>
        <end position="35"/>
    </location>
</feature>
<keyword evidence="1" id="KW-0472">Membrane</keyword>
<gene>
    <name evidence="2" type="ORF">UFOPK1843_00070</name>
</gene>
<protein>
    <submittedName>
        <fullName evidence="2">Unannotated protein</fullName>
    </submittedName>
</protein>
<keyword evidence="1" id="KW-0812">Transmembrane</keyword>
<evidence type="ECO:0000256" key="1">
    <source>
        <dbReference type="SAM" id="Phobius"/>
    </source>
</evidence>
<reference evidence="2" key="1">
    <citation type="submission" date="2020-05" db="EMBL/GenBank/DDBJ databases">
        <authorList>
            <person name="Chiriac C."/>
            <person name="Salcher M."/>
            <person name="Ghai R."/>
            <person name="Kavagutti S V."/>
        </authorList>
    </citation>
    <scope>NUCLEOTIDE SEQUENCE</scope>
</reference>
<proteinExistence type="predicted"/>
<keyword evidence="1" id="KW-1133">Transmembrane helix</keyword>
<evidence type="ECO:0000313" key="2">
    <source>
        <dbReference type="EMBL" id="CAB4600012.1"/>
    </source>
</evidence>
<name>A0A6J6GFB3_9ZZZZ</name>
<organism evidence="2">
    <name type="scientific">freshwater metagenome</name>
    <dbReference type="NCBI Taxonomy" id="449393"/>
    <lineage>
        <taxon>unclassified sequences</taxon>
        <taxon>metagenomes</taxon>
        <taxon>ecological metagenomes</taxon>
    </lineage>
</organism>
<sequence length="52" mass="5750">MIDNSIAVDSLRSLLFVVVFAVLIGIPVVVIAIAFRLNRKLDRVLEILKAKS</sequence>
<dbReference type="EMBL" id="CAEZUR010000003">
    <property type="protein sequence ID" value="CAB4600012.1"/>
    <property type="molecule type" value="Genomic_DNA"/>
</dbReference>